<proteinExistence type="predicted"/>
<dbReference type="Pfam" id="PF07081">
    <property type="entry name" value="DUF1349"/>
    <property type="match status" value="1"/>
</dbReference>
<dbReference type="PANTHER" id="PTHR35332:SF2">
    <property type="entry name" value="REGULATION OF ENOLASE PROTEIN 1"/>
    <property type="match status" value="1"/>
</dbReference>
<name>A0ABW3M696_9PSEU</name>
<organism evidence="1 2">
    <name type="scientific">Kibdelosporangium lantanae</name>
    <dbReference type="NCBI Taxonomy" id="1497396"/>
    <lineage>
        <taxon>Bacteria</taxon>
        <taxon>Bacillati</taxon>
        <taxon>Actinomycetota</taxon>
        <taxon>Actinomycetes</taxon>
        <taxon>Pseudonocardiales</taxon>
        <taxon>Pseudonocardiaceae</taxon>
        <taxon>Kibdelosporangium</taxon>
    </lineage>
</organism>
<dbReference type="EMBL" id="JBHTIS010000569">
    <property type="protein sequence ID" value="MFD1046230.1"/>
    <property type="molecule type" value="Genomic_DNA"/>
</dbReference>
<sequence length="198" mass="21280">MVTIDALPAPLEWAVDPADWKAVDGGLTMTCGPKTDLFAFPGGGYEADNVPKLLCGVSGDFQFSARVTVEHQATFDAGALLLWADDRHWTKLAFELSVDGMARVVSVVTRGLSDDCDSFVVAGTHVWLRISRIGTMFALHASVDGTAWTFVRQFSLDLGTEDVAIGFSVQSPTGEKCTAGFDDIRFAARTLAELRDGS</sequence>
<dbReference type="Gene3D" id="2.60.120.200">
    <property type="match status" value="1"/>
</dbReference>
<gene>
    <name evidence="1" type="ORF">ACFQ1S_12010</name>
</gene>
<dbReference type="PANTHER" id="PTHR35332">
    <property type="entry name" value="REGULATION OF ENOLASE PROTEIN 1"/>
    <property type="match status" value="1"/>
</dbReference>
<dbReference type="InterPro" id="IPR013320">
    <property type="entry name" value="ConA-like_dom_sf"/>
</dbReference>
<protein>
    <submittedName>
        <fullName evidence="1">DUF1349 domain-containing protein</fullName>
    </submittedName>
</protein>
<comment type="caution">
    <text evidence="1">The sequence shown here is derived from an EMBL/GenBank/DDBJ whole genome shotgun (WGS) entry which is preliminary data.</text>
</comment>
<dbReference type="Proteomes" id="UP001597045">
    <property type="component" value="Unassembled WGS sequence"/>
</dbReference>
<keyword evidence="2" id="KW-1185">Reference proteome</keyword>
<evidence type="ECO:0000313" key="1">
    <source>
        <dbReference type="EMBL" id="MFD1046230.1"/>
    </source>
</evidence>
<accession>A0ABW3M696</accession>
<dbReference type="SUPFAM" id="SSF49899">
    <property type="entry name" value="Concanavalin A-like lectins/glucanases"/>
    <property type="match status" value="1"/>
</dbReference>
<reference evidence="2" key="1">
    <citation type="journal article" date="2019" name="Int. J. Syst. Evol. Microbiol.">
        <title>The Global Catalogue of Microorganisms (GCM) 10K type strain sequencing project: providing services to taxonomists for standard genome sequencing and annotation.</title>
        <authorList>
            <consortium name="The Broad Institute Genomics Platform"/>
            <consortium name="The Broad Institute Genome Sequencing Center for Infectious Disease"/>
            <person name="Wu L."/>
            <person name="Ma J."/>
        </authorList>
    </citation>
    <scope>NUCLEOTIDE SEQUENCE [LARGE SCALE GENOMIC DNA]</scope>
    <source>
        <strain evidence="2">JCM 31486</strain>
    </source>
</reference>
<evidence type="ECO:0000313" key="2">
    <source>
        <dbReference type="Proteomes" id="UP001597045"/>
    </source>
</evidence>
<dbReference type="InterPro" id="IPR009784">
    <property type="entry name" value="DUF1349"/>
</dbReference>